<dbReference type="Pfam" id="PF00933">
    <property type="entry name" value="Glyco_hydro_3"/>
    <property type="match status" value="1"/>
</dbReference>
<dbReference type="Proteomes" id="UP000756132">
    <property type="component" value="Chromosome 12"/>
</dbReference>
<evidence type="ECO:0000256" key="1">
    <source>
        <dbReference type="ARBA" id="ARBA00005336"/>
    </source>
</evidence>
<accession>A0A9Q8UVM8</accession>
<keyword evidence="2" id="KW-0378">Hydrolase</keyword>
<reference evidence="7" key="1">
    <citation type="submission" date="2021-12" db="EMBL/GenBank/DDBJ databases">
        <authorList>
            <person name="Zaccaron A."/>
            <person name="Stergiopoulos I."/>
        </authorList>
    </citation>
    <scope>NUCLEOTIDE SEQUENCE</scope>
    <source>
        <strain evidence="7">Race5_Kim</strain>
    </source>
</reference>
<reference evidence="7" key="2">
    <citation type="journal article" date="2022" name="Microb. Genom.">
        <title>A chromosome-scale genome assembly of the tomato pathogen Cladosporium fulvum reveals a compartmentalized genome architecture and the presence of a dispensable chromosome.</title>
        <authorList>
            <person name="Zaccaron A.Z."/>
            <person name="Chen L.H."/>
            <person name="Samaras A."/>
            <person name="Stergiopoulos I."/>
        </authorList>
    </citation>
    <scope>NUCLEOTIDE SEQUENCE</scope>
    <source>
        <strain evidence="7">Race5_Kim</strain>
    </source>
</reference>
<dbReference type="EMBL" id="CP090174">
    <property type="protein sequence ID" value="UJO24159.1"/>
    <property type="molecule type" value="Genomic_DNA"/>
</dbReference>
<keyword evidence="8" id="KW-1185">Reference proteome</keyword>
<proteinExistence type="inferred from homology"/>
<dbReference type="InterPro" id="IPR050226">
    <property type="entry name" value="NagZ_Beta-hexosaminidase"/>
</dbReference>
<sequence length="348" mass="36560">MKVLNSSVWLVLASIATLSLAAAQADSNAVQAGYHVIWSWPGTSIPQELIDATTAGKVGGVIFFGENINDQLPAQLESLQDAYKKSKSYPGFPLLVVTDQEGGKVNRLPGGPVMSAKAIGASNDPAGEAASAGSTVADVFSNYNTNGDLAPVVDVFREQGDFTDSVGRSFSMDTAIVGKRAASWVTSLQSRGYVATAKHFPGLGAAGKTANTDLKPVTLNVLTEFDETPYKNAIKAGVKMIMPSWAIYPVLDSKKPSGLSKKWFQQELRGRLNFQGVTISDALEAGAIKSFGNTGELAVLASLAGMDIVLASVRQVSQGSEAVDAIAAALSSGRLDRATFEKSRRGLK</sequence>
<evidence type="ECO:0000256" key="2">
    <source>
        <dbReference type="ARBA" id="ARBA00022801"/>
    </source>
</evidence>
<dbReference type="PANTHER" id="PTHR30480:SF14">
    <property type="entry name" value="HYDROLASE, PUTATIVE (AFU_ORTHOLOGUE AFUA_4G13770)-RELATED"/>
    <property type="match status" value="1"/>
</dbReference>
<dbReference type="InterPro" id="IPR017853">
    <property type="entry name" value="GH"/>
</dbReference>
<keyword evidence="3" id="KW-0325">Glycoprotein</keyword>
<dbReference type="RefSeq" id="XP_047768525.1">
    <property type="nucleotide sequence ID" value="XM_047912873.1"/>
</dbReference>
<dbReference type="AlphaFoldDB" id="A0A9Q8UVM8"/>
<evidence type="ECO:0000313" key="8">
    <source>
        <dbReference type="Proteomes" id="UP000756132"/>
    </source>
</evidence>
<evidence type="ECO:0000256" key="5">
    <source>
        <dbReference type="SAM" id="SignalP"/>
    </source>
</evidence>
<dbReference type="PANTHER" id="PTHR30480">
    <property type="entry name" value="BETA-HEXOSAMINIDASE-RELATED"/>
    <property type="match status" value="1"/>
</dbReference>
<dbReference type="KEGG" id="ffu:CLAFUR5_13725"/>
<dbReference type="OrthoDB" id="416222at2759"/>
<feature type="chain" id="PRO_5040361957" description="Glycoside hydrolase family 3 N-terminal domain-containing protein" evidence="5">
    <location>
        <begin position="24"/>
        <end position="348"/>
    </location>
</feature>
<evidence type="ECO:0000259" key="6">
    <source>
        <dbReference type="Pfam" id="PF00933"/>
    </source>
</evidence>
<keyword evidence="4" id="KW-0326">Glycosidase</keyword>
<dbReference type="InterPro" id="IPR001764">
    <property type="entry name" value="Glyco_hydro_3_N"/>
</dbReference>
<dbReference type="GO" id="GO:0004553">
    <property type="term" value="F:hydrolase activity, hydrolyzing O-glycosyl compounds"/>
    <property type="evidence" value="ECO:0007669"/>
    <property type="project" value="InterPro"/>
</dbReference>
<dbReference type="SUPFAM" id="SSF51445">
    <property type="entry name" value="(Trans)glycosidases"/>
    <property type="match status" value="1"/>
</dbReference>
<comment type="similarity">
    <text evidence="1">Belongs to the glycosyl hydrolase 3 family.</text>
</comment>
<dbReference type="GO" id="GO:0005975">
    <property type="term" value="P:carbohydrate metabolic process"/>
    <property type="evidence" value="ECO:0007669"/>
    <property type="project" value="InterPro"/>
</dbReference>
<feature type="signal peptide" evidence="5">
    <location>
        <begin position="1"/>
        <end position="23"/>
    </location>
</feature>
<keyword evidence="5" id="KW-0732">Signal</keyword>
<evidence type="ECO:0000256" key="4">
    <source>
        <dbReference type="ARBA" id="ARBA00023295"/>
    </source>
</evidence>
<dbReference type="InterPro" id="IPR036962">
    <property type="entry name" value="Glyco_hydro_3_N_sf"/>
</dbReference>
<organism evidence="7 8">
    <name type="scientific">Passalora fulva</name>
    <name type="common">Tomato leaf mold</name>
    <name type="synonym">Cladosporium fulvum</name>
    <dbReference type="NCBI Taxonomy" id="5499"/>
    <lineage>
        <taxon>Eukaryota</taxon>
        <taxon>Fungi</taxon>
        <taxon>Dikarya</taxon>
        <taxon>Ascomycota</taxon>
        <taxon>Pezizomycotina</taxon>
        <taxon>Dothideomycetes</taxon>
        <taxon>Dothideomycetidae</taxon>
        <taxon>Mycosphaerellales</taxon>
        <taxon>Mycosphaerellaceae</taxon>
        <taxon>Fulvia</taxon>
    </lineage>
</organism>
<evidence type="ECO:0000256" key="3">
    <source>
        <dbReference type="ARBA" id="ARBA00023180"/>
    </source>
</evidence>
<dbReference type="GO" id="GO:0009254">
    <property type="term" value="P:peptidoglycan turnover"/>
    <property type="evidence" value="ECO:0007669"/>
    <property type="project" value="TreeGrafter"/>
</dbReference>
<dbReference type="Gene3D" id="3.20.20.300">
    <property type="entry name" value="Glycoside hydrolase, family 3, N-terminal domain"/>
    <property type="match status" value="1"/>
</dbReference>
<dbReference type="GeneID" id="71993603"/>
<name>A0A9Q8UVM8_PASFU</name>
<feature type="domain" description="Glycoside hydrolase family 3 N-terminal" evidence="6">
    <location>
        <begin position="50"/>
        <end position="343"/>
    </location>
</feature>
<gene>
    <name evidence="7" type="ORF">CLAFUR5_13725</name>
</gene>
<evidence type="ECO:0000313" key="7">
    <source>
        <dbReference type="EMBL" id="UJO24159.1"/>
    </source>
</evidence>
<protein>
    <recommendedName>
        <fullName evidence="6">Glycoside hydrolase family 3 N-terminal domain-containing protein</fullName>
    </recommendedName>
</protein>